<evidence type="ECO:0000313" key="6">
    <source>
        <dbReference type="Proteomes" id="UP000261257"/>
    </source>
</evidence>
<gene>
    <name evidence="4" type="ORF">DXC39_05690</name>
    <name evidence="3" type="ORF">ERS852407_02034</name>
</gene>
<accession>A0A174CTW0</accession>
<dbReference type="PANTHER" id="PTHR43649:SF12">
    <property type="entry name" value="DIACETYLCHITOBIOSE BINDING PROTEIN DASA"/>
    <property type="match status" value="1"/>
</dbReference>
<dbReference type="Pfam" id="PF01547">
    <property type="entry name" value="SBP_bac_1"/>
    <property type="match status" value="1"/>
</dbReference>
<dbReference type="InterPro" id="IPR050490">
    <property type="entry name" value="Bact_solute-bd_prot1"/>
</dbReference>
<feature type="region of interest" description="Disordered" evidence="1">
    <location>
        <begin position="26"/>
        <end position="56"/>
    </location>
</feature>
<sequence length="447" mass="47369">MKKILSLVLASAMVASALAGCGSTKTAETQAPTTQASAETKAPEGSEAAPAETAAAAGTIEDGAKLVYWPMWAETEPQGQAISEAVDAFVKSTGVEVEINWAGSRDTRKTLEPALSAGETVDVFDEDIERVNGTWGKYLLDIQSMYDASPLNGAQNATLIELAKQQGGGTLKSVPYQPSTFIMFYNKDAFTKAGITAVPTTWDEFLADCEALKGAGVIPMTVDDAYMACLFGFLMDRVAGSDTTEAVAAGDFSNEAVLKTAQVLEELVTKGYIDPRAAGNVYPQGQSNIADGSVAMYLNGSWLPNEVKNQTPEDFKWGAFSLPQIAEGGDGAESNQYGAQCFAINKDTKYPNAAFALIQWLTSGEWDQKLADASMGVPMDNDATWPAALADAKAVLDSTTHRLNWAVGMENDTNVNAAIKTNMAMMISGSVNAQQFADAFAKIQKGS</sequence>
<dbReference type="PROSITE" id="PS51257">
    <property type="entry name" value="PROKAR_LIPOPROTEIN"/>
    <property type="match status" value="1"/>
</dbReference>
<dbReference type="SUPFAM" id="SSF53850">
    <property type="entry name" value="Periplasmic binding protein-like II"/>
    <property type="match status" value="1"/>
</dbReference>
<evidence type="ECO:0000313" key="5">
    <source>
        <dbReference type="Proteomes" id="UP000095651"/>
    </source>
</evidence>
<dbReference type="EMBL" id="CYZE01000004">
    <property type="protein sequence ID" value="CUO16604.1"/>
    <property type="molecule type" value="Genomic_DNA"/>
</dbReference>
<evidence type="ECO:0000313" key="4">
    <source>
        <dbReference type="EMBL" id="RGM07962.1"/>
    </source>
</evidence>
<dbReference type="Proteomes" id="UP000095651">
    <property type="component" value="Unassembled WGS sequence"/>
</dbReference>
<evidence type="ECO:0000256" key="1">
    <source>
        <dbReference type="SAM" id="MobiDB-lite"/>
    </source>
</evidence>
<feature type="compositionally biased region" description="Polar residues" evidence="1">
    <location>
        <begin position="26"/>
        <end position="38"/>
    </location>
</feature>
<dbReference type="RefSeq" id="WP_055654704.1">
    <property type="nucleotide sequence ID" value="NZ_CABIXC010000004.1"/>
</dbReference>
<evidence type="ECO:0000256" key="2">
    <source>
        <dbReference type="SAM" id="SignalP"/>
    </source>
</evidence>
<name>A0A174CTW0_9FIRM</name>
<feature type="compositionally biased region" description="Low complexity" evidence="1">
    <location>
        <begin position="43"/>
        <end position="56"/>
    </location>
</feature>
<dbReference type="AlphaFoldDB" id="A0A174CTW0"/>
<dbReference type="Gene3D" id="3.40.190.10">
    <property type="entry name" value="Periplasmic binding protein-like II"/>
    <property type="match status" value="2"/>
</dbReference>
<evidence type="ECO:0000313" key="3">
    <source>
        <dbReference type="EMBL" id="CUO16604.1"/>
    </source>
</evidence>
<keyword evidence="2" id="KW-0732">Signal</keyword>
<dbReference type="InterPro" id="IPR006059">
    <property type="entry name" value="SBP"/>
</dbReference>
<dbReference type="EMBL" id="QSSQ01000002">
    <property type="protein sequence ID" value="RGM07962.1"/>
    <property type="molecule type" value="Genomic_DNA"/>
</dbReference>
<dbReference type="PANTHER" id="PTHR43649">
    <property type="entry name" value="ARABINOSE-BINDING PROTEIN-RELATED"/>
    <property type="match status" value="1"/>
</dbReference>
<reference evidence="3 5" key="1">
    <citation type="submission" date="2015-09" db="EMBL/GenBank/DDBJ databases">
        <authorList>
            <consortium name="Pathogen Informatics"/>
        </authorList>
    </citation>
    <scope>NUCLEOTIDE SEQUENCE [LARGE SCALE GENOMIC DNA]</scope>
    <source>
        <strain evidence="3 5">2789STDY5608850</strain>
    </source>
</reference>
<reference evidence="4 6" key="2">
    <citation type="submission" date="2018-08" db="EMBL/GenBank/DDBJ databases">
        <title>A genome reference for cultivated species of the human gut microbiota.</title>
        <authorList>
            <person name="Zou Y."/>
            <person name="Xue W."/>
            <person name="Luo G."/>
        </authorList>
    </citation>
    <scope>NUCLEOTIDE SEQUENCE [LARGE SCALE GENOMIC DNA]</scope>
    <source>
        <strain evidence="4 6">TF05-11AC</strain>
    </source>
</reference>
<dbReference type="Proteomes" id="UP000261257">
    <property type="component" value="Unassembled WGS sequence"/>
</dbReference>
<organism evidence="3 5">
    <name type="scientific">Hungatella hathewayi</name>
    <dbReference type="NCBI Taxonomy" id="154046"/>
    <lineage>
        <taxon>Bacteria</taxon>
        <taxon>Bacillati</taxon>
        <taxon>Bacillota</taxon>
        <taxon>Clostridia</taxon>
        <taxon>Lachnospirales</taxon>
        <taxon>Lachnospiraceae</taxon>
        <taxon>Hungatella</taxon>
    </lineage>
</organism>
<proteinExistence type="predicted"/>
<protein>
    <submittedName>
        <fullName evidence="3">Extracellular solute-binding protein</fullName>
    </submittedName>
</protein>
<feature type="signal peptide" evidence="2">
    <location>
        <begin position="1"/>
        <end position="19"/>
    </location>
</feature>
<feature type="chain" id="PRO_5042332756" evidence="2">
    <location>
        <begin position="20"/>
        <end position="447"/>
    </location>
</feature>